<dbReference type="SUPFAM" id="SSF48264">
    <property type="entry name" value="Cytochrome P450"/>
    <property type="match status" value="2"/>
</dbReference>
<dbReference type="InterPro" id="IPR050476">
    <property type="entry name" value="Insect_CytP450_Detox"/>
</dbReference>
<sequence length="995" mass="115149">MISMESTIITLAFVAIVFFLLKLYAKYKLNYWKRRGVESLPSNLLFGNFKEAVLFRSAPGWHLGQLYKKAPKDAPYIGFYIFHKPCLLLRDPDIIKQILIRDFENFSDRHFAGSNQKDSIGMKNLFGLKNPAWKYLRSKITPTLTRGKLKQMFPLMMETSVPMMEHLKKQLTINNNNVTIVDGQELSYTYTTDLIASVALGTKMDSFNHPNAEFTAAVSEFFHGFKRMVALVTVFFMPELVEIIGSNILFNSKFVRKVFWSAMENREKTGERRGDFIDSLIQLKNGQQNPKYKFEGENLLYQSGTFFSGFESSSTCMSFTLMELANNMKCQERARQDINKAIDKYGWTYEAFNEMKYLDQAIAEGLRLHPPVSTIDRYTRQNYQIPGTDIIIEKGTPIFISLYGLQEDPKYFDEPEVYNPDRFAEGNHISDAYIPFGIGPRMCVGMKVGQLHAKVVLAHLLREYEIWQEEKDKSVLDPRSTFTAAANGIKLHFKSFKFFINGLLFVLTLAFVFYLWMKYKFSYWKRRGVPSLPTSSLFKQLKDIIFGRKSGSMALGDLYLEANDKDKFLGIYILHKPFLLIRDNELVKSILIKDFDVFCNRYFAVKSANDLATFNLFSADNPEWKHLRVKMSPLFTSGKIKKLFYLMNETSETMADFLQEKFQQNSNITIDAKDVFMKYTTDVISTVAFGVRTNSYKEETSEFYRQSRLPFKANLKTALMMFSSFFFPELNKNLDFKMMGESREYFNNLFWESFHEREKSGTKRGDLIDYLIELKNEEQYDDFKFEGDVLLGQSLIFFIAGRESTATTICYALAELARQSNLQERLRKEIHETLKSEGFTYEAVQKMKYLHQVISETLRLHPPAPIIDRVAIQDYVIPGTDVLIEKGTPVYTVLTGMHVDPNYFPDPLRFDPDRFSDERKADILPYTYMPFGDGPRVCIAMRVGMLQTAVALIRVLNSYEVSLNLNGNYKPDPTNMFITPGKNFTLDLKKITVEN</sequence>
<keyword evidence="7" id="KW-0256">Endoplasmic reticulum</keyword>
<dbReference type="PANTHER" id="PTHR24292:SF45">
    <property type="entry name" value="CYTOCHROME P450 6G1-RELATED"/>
    <property type="match status" value="1"/>
</dbReference>
<keyword evidence="9" id="KW-0560">Oxidoreductase</keyword>
<keyword evidence="8" id="KW-0492">Microsome</keyword>
<proteinExistence type="inferred from homology"/>
<evidence type="ECO:0000256" key="13">
    <source>
        <dbReference type="SAM" id="Phobius"/>
    </source>
</evidence>
<feature type="transmembrane region" description="Helical" evidence="13">
    <location>
        <begin position="6"/>
        <end position="25"/>
    </location>
</feature>
<evidence type="ECO:0000313" key="15">
    <source>
        <dbReference type="RefSeq" id="XP_015174918.1"/>
    </source>
</evidence>
<evidence type="ECO:0000313" key="14">
    <source>
        <dbReference type="Proteomes" id="UP000694924"/>
    </source>
</evidence>
<evidence type="ECO:0000256" key="5">
    <source>
        <dbReference type="ARBA" id="ARBA00022617"/>
    </source>
</evidence>
<comment type="subcellular location">
    <subcellularLocation>
        <location evidence="3">Endoplasmic reticulum membrane</location>
        <topology evidence="3">Peripheral membrane protein</topology>
    </subcellularLocation>
    <subcellularLocation>
        <location evidence="2">Microsome membrane</location>
        <topology evidence="2">Peripheral membrane protein</topology>
    </subcellularLocation>
</comment>
<evidence type="ECO:0000256" key="9">
    <source>
        <dbReference type="ARBA" id="ARBA00023002"/>
    </source>
</evidence>
<evidence type="ECO:0000256" key="11">
    <source>
        <dbReference type="ARBA" id="ARBA00023033"/>
    </source>
</evidence>
<dbReference type="GeneID" id="107065586"/>
<keyword evidence="6" id="KW-0479">Metal-binding</keyword>
<dbReference type="InterPro" id="IPR017972">
    <property type="entry name" value="Cyt_P450_CS"/>
</dbReference>
<comment type="cofactor">
    <cofactor evidence="1">
        <name>heme</name>
        <dbReference type="ChEBI" id="CHEBI:30413"/>
    </cofactor>
</comment>
<organism evidence="14 15">
    <name type="scientific">Polistes dominula</name>
    <name type="common">European paper wasp</name>
    <name type="synonym">Vespa dominula</name>
    <dbReference type="NCBI Taxonomy" id="743375"/>
    <lineage>
        <taxon>Eukaryota</taxon>
        <taxon>Metazoa</taxon>
        <taxon>Ecdysozoa</taxon>
        <taxon>Arthropoda</taxon>
        <taxon>Hexapoda</taxon>
        <taxon>Insecta</taxon>
        <taxon>Pterygota</taxon>
        <taxon>Neoptera</taxon>
        <taxon>Endopterygota</taxon>
        <taxon>Hymenoptera</taxon>
        <taxon>Apocrita</taxon>
        <taxon>Aculeata</taxon>
        <taxon>Vespoidea</taxon>
        <taxon>Vespidae</taxon>
        <taxon>Polistinae</taxon>
        <taxon>Polistini</taxon>
        <taxon>Polistes</taxon>
    </lineage>
</organism>
<evidence type="ECO:0000256" key="6">
    <source>
        <dbReference type="ARBA" id="ARBA00022723"/>
    </source>
</evidence>
<dbReference type="InterPro" id="IPR002401">
    <property type="entry name" value="Cyt_P450_E_grp-I"/>
</dbReference>
<keyword evidence="12 13" id="KW-0472">Membrane</keyword>
<evidence type="ECO:0000256" key="1">
    <source>
        <dbReference type="ARBA" id="ARBA00001971"/>
    </source>
</evidence>
<dbReference type="Gene3D" id="1.10.630.10">
    <property type="entry name" value="Cytochrome P450"/>
    <property type="match status" value="2"/>
</dbReference>
<dbReference type="InterPro" id="IPR036396">
    <property type="entry name" value="Cyt_P450_sf"/>
</dbReference>
<keyword evidence="10" id="KW-0408">Iron</keyword>
<dbReference type="CDD" id="cd11056">
    <property type="entry name" value="CYP6-like"/>
    <property type="match status" value="2"/>
</dbReference>
<keyword evidence="13" id="KW-0812">Transmembrane</keyword>
<comment type="similarity">
    <text evidence="4">Belongs to the cytochrome P450 family.</text>
</comment>
<gene>
    <name evidence="15" type="primary">LOC107065586</name>
</gene>
<evidence type="ECO:0000256" key="8">
    <source>
        <dbReference type="ARBA" id="ARBA00022848"/>
    </source>
</evidence>
<name>A0ABM1I3Y1_POLDO</name>
<dbReference type="PRINTS" id="PR00463">
    <property type="entry name" value="EP450I"/>
</dbReference>
<dbReference type="PROSITE" id="PS00086">
    <property type="entry name" value="CYTOCHROME_P450"/>
    <property type="match status" value="2"/>
</dbReference>
<evidence type="ECO:0000256" key="3">
    <source>
        <dbReference type="ARBA" id="ARBA00004406"/>
    </source>
</evidence>
<evidence type="ECO:0000256" key="7">
    <source>
        <dbReference type="ARBA" id="ARBA00022824"/>
    </source>
</evidence>
<feature type="transmembrane region" description="Helical" evidence="13">
    <location>
        <begin position="498"/>
        <end position="517"/>
    </location>
</feature>
<evidence type="ECO:0000256" key="10">
    <source>
        <dbReference type="ARBA" id="ARBA00023004"/>
    </source>
</evidence>
<keyword evidence="5" id="KW-0349">Heme</keyword>
<evidence type="ECO:0000256" key="4">
    <source>
        <dbReference type="ARBA" id="ARBA00010617"/>
    </source>
</evidence>
<dbReference type="Proteomes" id="UP000694924">
    <property type="component" value="Unplaced"/>
</dbReference>
<keyword evidence="11" id="KW-0503">Monooxygenase</keyword>
<reference evidence="15" key="1">
    <citation type="submission" date="2025-08" db="UniProtKB">
        <authorList>
            <consortium name="RefSeq"/>
        </authorList>
    </citation>
    <scope>IDENTIFICATION</scope>
    <source>
        <tissue evidence="15">Whole body</tissue>
    </source>
</reference>
<keyword evidence="14" id="KW-1185">Reference proteome</keyword>
<dbReference type="RefSeq" id="XP_015174918.1">
    <property type="nucleotide sequence ID" value="XM_015319432.1"/>
</dbReference>
<dbReference type="Pfam" id="PF00067">
    <property type="entry name" value="p450"/>
    <property type="match status" value="2"/>
</dbReference>
<evidence type="ECO:0000256" key="12">
    <source>
        <dbReference type="ARBA" id="ARBA00023136"/>
    </source>
</evidence>
<dbReference type="PRINTS" id="PR00385">
    <property type="entry name" value="P450"/>
</dbReference>
<protein>
    <submittedName>
        <fullName evidence="15">Uncharacterized protein LOC107065586</fullName>
    </submittedName>
</protein>
<evidence type="ECO:0000256" key="2">
    <source>
        <dbReference type="ARBA" id="ARBA00004174"/>
    </source>
</evidence>
<accession>A0ABM1I3Y1</accession>
<dbReference type="PANTHER" id="PTHR24292">
    <property type="entry name" value="CYTOCHROME P450"/>
    <property type="match status" value="1"/>
</dbReference>
<dbReference type="InterPro" id="IPR001128">
    <property type="entry name" value="Cyt_P450"/>
</dbReference>
<keyword evidence="13" id="KW-1133">Transmembrane helix</keyword>